<evidence type="ECO:0000256" key="9">
    <source>
        <dbReference type="SAM" id="MobiDB-lite"/>
    </source>
</evidence>
<dbReference type="PANTHER" id="PTHR46769:SF2">
    <property type="entry name" value="FIBROCYSTIN-L ISOFORM 2 PRECURSOR-RELATED"/>
    <property type="match status" value="1"/>
</dbReference>
<dbReference type="SMART" id="SM00429">
    <property type="entry name" value="IPT"/>
    <property type="match status" value="6"/>
</dbReference>
<feature type="domain" description="G8" evidence="11">
    <location>
        <begin position="2400"/>
        <end position="2519"/>
    </location>
</feature>
<dbReference type="InterPro" id="IPR019316">
    <property type="entry name" value="G8_domain"/>
</dbReference>
<dbReference type="Pfam" id="PF01833">
    <property type="entry name" value="TIG"/>
    <property type="match status" value="11"/>
</dbReference>
<evidence type="ECO:0000256" key="3">
    <source>
        <dbReference type="ARBA" id="ARBA00004316"/>
    </source>
</evidence>
<sequence length="4540" mass="476515">MSGTVGTCTTGPRATLGARTILQDFNFLGDGNALTNPLNFVQTSSGVTVNDIGDAYVPAGDYIMSKKSFSRPFSLRVLLQPTLPMVQFSSLDRSIVLRAGVSQPTLSTDGIRAIAGAPNASFQLIGSTTTTGATTINPTYANAAFSTSTFQEHRLEMYNTQVLYYVNNVLIYSVADSGFPSGTVGIGFNAQGVTVRSFTVESLAPELLSLNISGSPVNVQTDVFFTSTGLPSATGATVDATTGILTLSGATNFDSTTKLMVTGSDGTINASSVALCPTLYTTMNPVTGALTYRCVPRLGAGTYNIVPSSATLGGSGSPIQVTVALIVTSVTPSSIPLGGGRVTIVGAGFWGDISVLLGSSAATIASFNSSMIIADMTSVTPSSIPLGGGRVTIVGAGFWGDISVLLGSSAATIASFNSSMIIADIPASSTSGTVSLIVRDASGANVQSISLTITTLSPFNITGISSQSATLWSTVTITGTGFSTGVLVYVGGNIAILSTVSASRVVFQIRSTTANMFGNTTIKIVQPGVGIATSSINIIPYVYSTGLTPHNVSSLGGAVVTIPGVSFLNIALGTPTATVTSNFVTGGVSSWTVTPAVQNAPAPQTTCGVPYFGPFNGISVLSRSYGGLAAHEYVRVVARLAVPYDWSLPVLIVEGRASSAITTICDFSSTGCAYPCIAELAVIVRHSATTLSVSVQGDVNPIGVSSVTVDTYQDIGYYANISGAIAPIDRADRLGATFTVPANTPVAEDQVITLIAGGANYCLYNLCKLTVVAPPTVQYATVVDIHSASTAPHFVADGTANVSYRAGGTSLSDAVAIDHVSTQRIYAADGPVIRVSATVNALPVSTNVSWLTLTNQKFLTEFGLYTSSNGRVNALAYNRYVYTGSVLKIGDVISFEYDTRTSTASYLYNGIRFASTYQKVFWPLALVYQGPQPLVNVTVWGTNLPTEQRIVLYGTNLTQQGMNTEDSNVATYINGTRCRSTFVTNGQISCYIAKGTYHAGDLLNVTFSTPLGSGSNVVLLLRPYLTSVDASSGGSTGGLRVTLVGGPVANGSSSVSICSDSTVRAGAQAASVACTTSATSASSVVVTLTTNGATSFVTSSTSLVASTPAVVDASQLTFAVVTGPVLSAVTLGGASLGIDGTDIPTDATVVLSSGTCNITTINSTRINCDLVGVAPGLQSVNIYSPTIGAAATSLPFTVSLTLVSATPSSLGVGGFVELDLLGSGFGADGDGLDVAVTINNASICVSIYRMDSVLICTTAPGELNGNVVVTVASASDVWSVTSSFIVATNSALAIPTVTAVSPASGLGAQTLTITGTLLSAVNYVVLGTSLPCAIVSQTSTSLVCSIATGFPAGHYIVRAIDPSVGASVNTVAYNALLDMTSVAPGQGPKVGGQLVTIFGTGFSATGHSVLLGGNPCSVASATTTYLTCYSSALNNDFTTDYDVTINVADDTNTEVDATSQYTYTAALTAVVSSVSPTELSAGGQELLTISGSNFGTDISSVSVKIGNSSCIVQSLTNTTIQCRTTPTSPVNDALVSVTIGDSGAAASTSTVSLKFAITSIVGTSVFSVEGGAVLTLAGEGFWTFNAGDWQASYYNVTLDGWLVCNILTSSWAQLTCLLPPSPRALTKTPPLSSSYIMRPEATMAITLQGNSIIATVADGVVVQYSLSVTPTITNVTLNSATTAKYGSVVTITGTSFASSGNIVTVNNASCFVQSQSATSITCVMTAGNYGPGFVQVTVPGVGLAATVRTCPNGGFLNCNGQCLTDDMCRYDAWGDDTCSDLAIVTVGDTFCNANGGADSTDTPFLTDAGVVFDLNCPMYSCEGNDCNSSLSIGGHGAIISSCGSDPNGFLIDFRAEVTAITGGVASSLGGGLSLTISGNYLPGITAATVLFGGVNCAIISANGNEIVCVTGASTNGTALSVAVYGGGYLAQCADAICSGLYSYDNTITPTISTGTYTASSTYPTVTLSGMNFPTSSSGLSVWIGTTSCPVFTTSATEVVCNASFALGAGSQSLVVSVASAGYAVGASAVTIPLTIFSYSPINGSMAGGTILTLYASGLTNVSTLTVGACAATITSLNTATGVLIATTAACGSASNAAVVVKTGSVTTTATQRFAQTSTFTPTVTGTVTNNIFTLTLGNLGTTSAGAISIFVDQLTANCIVSSFNLPTVSCEMEGGYTAGSYNLTVYVAPRGYASRTVATLVASYALSVTSLSASTGLRGGNQALTIGGSGFGTNTASVSVKIGNATCTVTSVTATSIGCNTGFAAAGTYNVVVSVQAANAVSYPTPASFASFTYQSASPTVTSVYPTRGSTAGGTLLTIMGTGLTSAFTVNVAGQVCTQSSAEQVATAASGGATLYCTTAAYQPMYSPVAIRVIPSGGLGDAFNDGTVTYQYIDLWSRWTTWGNSPPPQFGDSAVVSEGDVVMVDYSPPRFFLIIVMGTMLFDDTTDITVECTYIMINYGRLIVGTPEKPYTHHAVIRLWGDRLTPEIPVHGSKVVALRHGSIDMHGVKRQPTWTRVATTAYQGTTTIYVNGPVDWQIGEFIVIAPTDFDPMEGETRMITGVINGDTANVTLVLEAPLDYTHWGVRQCFDGNNLCVDEIAEVGLLTRNIVVEGEPNSQNIGFAGTMFLMPLGQDASAYCRLSFIEVRNVGQQYIVGRYPVHFHVTGESSNSYVNGTSVHDSLNRAFSIHGTSNNTYVDNVAFNIAGHAFFIEDGSERYNVINHNLVIQVLATTSNLNTDITPAAIWVTAPMNYIDNNAVSGSQTFGIWIMPFSPSSTGPTFNLSICPYGQALGSMDNNTAHSNLWHGFHVFQVWTPFKRECSSSSGAAPAVIRNFVAYKNQIWGAAMGNLEIGRVGAVVMDNLTSADNGFQNADGASFWIEHMQNLPNMSCGLQNSLLIARTNNNPYTRSASRRGVNLPQDDNFFVENVTFVNFDQENYGFEPQAWAHFRSLCFPYGWEVMMRGLRWVNSPNRILFRFQHHGILNDVDGTLSGTAGAQVVPYSLINNAPQCSSIGSFSPMYPGLVCPNSYKIRRFGVSSSNTPQLDQIWRIDGRTELNYAIDRAYVFTAPINKVINITFQTTATPDWWWKWGGVAFMQPGEKALFVTKYLQFPYRAAVAFNGLATNTTYWGRVPQITDNVSSYAFDNISGNISALLVYPITGFTATSNQCPTWGCAVEVVTQTWEKKCFHITDASGWGTSSAPSSTTAAVVPAGVHFCLGYNATVAAASERFMEEQSVPRTCTAANQVTTYNFQSLTVFGAISLTNANCPCQGGSIVINIAKFIYIVGGGFLLGNETLPITDCTVTINMLQVVWTAADLSTYRNGIYGYRALTLEAGLLSLHGNKPEPIFARLSATAAAGSRTLVLESAVQWSVGDTIAIAGTNRAQKYATQSTRIEQSEYNYITAISADKKTLTLQNALAYSHYGAGQQTLNGISYSIGAEVAVLSRTITIAGDTAIAAVPQYNAGWKMNIGCTPQNRDGCQPTQVMSATRWGLAQVEGVFMKDIGQGSMDDGAINLDGLTDGVNNAKLSYFRNNAFWKAYNTPIFVRDTTTGIEISGNVAYDLWNDGINVASAGNNITSNLMIRMINTDPLCEPAAYNIFWSCRNGMYRIHAGNTVQNNIAASTMTAGFVTEGEFCTTSSSTWSNNVVHSARDGVLVADAPAEGTWGWSTYSSPTDCRTISGILSYWSADHGIVGWGPTGNVTVQNFVSVDDQIGTFIMTTQSGQFQTYIPEVNYYNITYSNRWNNNDFSCRSNFLAVPQPCRSTTFNTKFWCEFFTSTTQAMLVGNVGAMETIFASTALSIGPTHGEHKNMWEELDQYSTVGGHATYRDIHFANYDGMTTCGYRNLAFFQSSLSNDTFHQHTFARVSWSNVAADGKVFFWRTYGIVSAWPTDIRTTTYWLDFNNYIHGAYWPDSPNKQLINDIDGTFTQTGSRSSIVASETLTRTSTFDQIGYDGLAFTGGKLAQARTGCTWQTNMNGYICDSTYKWLSLNLDSLADDQLTRRAGPIVICKGDGMVAANGDPNCPGGAIDFTSGPVMKGKTQRSTLDRLSRWRMWAEDGGNYTLAFRGSPPSWIRLQLQDYEYLGQGQNVGININLRYFGLNANSRVGVYINGKRITSNIGFADPWNMVPAQQWPNSSAPAGTHFMNLVTYGSGVNISKKNILYLTIRPGVLIDLIQEPVIQVNMQVAMTIDQFFDKKDTFVAAMASVLGIDASRIKITSIVAGTTRRRTGSSVQVGFEIEQDPNTLTTPTDTTGNSVGGGVPSTNTELTNLVSTLDVLTTNPNVIAQAANDPSMAVSGVTAQSISVTNSRPAVTVASGTPYLSLNVTTPTGVNDFNGTEVANLIANWVATNFSSVGSPYNTTVADGTLAIGNIWTNSTTNVTQFTIMFTYDNNTYGYAALRNLEYQFLHDSNAVLPAYGVQGMEFASNNYVPDTATTAPGPSPPAALTGSVENITKFAIGIGIGVAIVMVIGGAGLYHFLIVQPKLKLKNLEEEKVKLRELIGTKKKSPNGGPGPAGHVNNSGETMVMFPRADETA</sequence>
<dbReference type="PROSITE" id="PS51484">
    <property type="entry name" value="G8"/>
    <property type="match status" value="1"/>
</dbReference>
<feature type="transmembrane region" description="Helical" evidence="10">
    <location>
        <begin position="4461"/>
        <end position="4484"/>
    </location>
</feature>
<dbReference type="GO" id="GO:0005886">
    <property type="term" value="C:plasma membrane"/>
    <property type="evidence" value="ECO:0007669"/>
    <property type="project" value="UniProtKB-SubCell"/>
</dbReference>
<evidence type="ECO:0000256" key="8">
    <source>
        <dbReference type="ARBA" id="ARBA00023273"/>
    </source>
</evidence>
<gene>
    <name evidence="12" type="ORF">BSAL_92470</name>
</gene>
<dbReference type="SUPFAM" id="SSF81296">
    <property type="entry name" value="E set domains"/>
    <property type="match status" value="10"/>
</dbReference>
<dbReference type="Gene3D" id="2.60.40.10">
    <property type="entry name" value="Immunoglobulins"/>
    <property type="match status" value="10"/>
</dbReference>
<dbReference type="Proteomes" id="UP000051952">
    <property type="component" value="Unassembled WGS sequence"/>
</dbReference>
<dbReference type="OrthoDB" id="120976at2759"/>
<evidence type="ECO:0000259" key="11">
    <source>
        <dbReference type="PROSITE" id="PS51484"/>
    </source>
</evidence>
<keyword evidence="6 10" id="KW-1133">Transmembrane helix</keyword>
<dbReference type="GO" id="GO:0042995">
    <property type="term" value="C:cell projection"/>
    <property type="evidence" value="ECO:0007669"/>
    <property type="project" value="UniProtKB-SubCell"/>
</dbReference>
<dbReference type="InterPro" id="IPR055401">
    <property type="entry name" value="CEMIP_beta-hel_dom"/>
</dbReference>
<name>A0A0S4J777_BODSA</name>
<dbReference type="SMART" id="SM01225">
    <property type="entry name" value="G8"/>
    <property type="match status" value="1"/>
</dbReference>
<keyword evidence="10" id="KW-0472">Membrane</keyword>
<evidence type="ECO:0000256" key="10">
    <source>
        <dbReference type="SAM" id="Phobius"/>
    </source>
</evidence>
<dbReference type="Pfam" id="PF24606">
    <property type="entry name" value="CEMIP_beta-hel"/>
    <property type="match status" value="1"/>
</dbReference>
<feature type="region of interest" description="Disordered" evidence="9">
    <location>
        <begin position="4507"/>
        <end position="4540"/>
    </location>
</feature>
<dbReference type="InterPro" id="IPR013783">
    <property type="entry name" value="Ig-like_fold"/>
</dbReference>
<dbReference type="SUPFAM" id="SSF51126">
    <property type="entry name" value="Pectin lyase-like"/>
    <property type="match status" value="1"/>
</dbReference>
<keyword evidence="10 12" id="KW-0812">Transmembrane</keyword>
<evidence type="ECO:0000256" key="4">
    <source>
        <dbReference type="ARBA" id="ARBA00022475"/>
    </source>
</evidence>
<evidence type="ECO:0000313" key="12">
    <source>
        <dbReference type="EMBL" id="CUG86307.1"/>
    </source>
</evidence>
<dbReference type="InterPro" id="IPR011050">
    <property type="entry name" value="Pectin_lyase_fold/virulence"/>
</dbReference>
<dbReference type="CDD" id="cd00603">
    <property type="entry name" value="IPT_PCSR"/>
    <property type="match status" value="9"/>
</dbReference>
<accession>A0A0S4J777</accession>
<evidence type="ECO:0000256" key="2">
    <source>
        <dbReference type="ARBA" id="ARBA00004236"/>
    </source>
</evidence>
<evidence type="ECO:0000313" key="13">
    <source>
        <dbReference type="Proteomes" id="UP000051952"/>
    </source>
</evidence>
<dbReference type="InterPro" id="IPR002909">
    <property type="entry name" value="IPT_dom"/>
</dbReference>
<dbReference type="InterPro" id="IPR006626">
    <property type="entry name" value="PbH1"/>
</dbReference>
<reference evidence="13" key="1">
    <citation type="submission" date="2015-09" db="EMBL/GenBank/DDBJ databases">
        <authorList>
            <consortium name="Pathogen Informatics"/>
        </authorList>
    </citation>
    <scope>NUCLEOTIDE SEQUENCE [LARGE SCALE GENOMIC DNA]</scope>
    <source>
        <strain evidence="13">Lake Konstanz</strain>
    </source>
</reference>
<protein>
    <submittedName>
        <fullName evidence="12">Transmembrane protein, putative</fullName>
    </submittedName>
</protein>
<evidence type="ECO:0000256" key="5">
    <source>
        <dbReference type="ARBA" id="ARBA00022729"/>
    </source>
</evidence>
<keyword evidence="4" id="KW-1003">Cell membrane</keyword>
<dbReference type="SMART" id="SM00710">
    <property type="entry name" value="PbH1"/>
    <property type="match status" value="10"/>
</dbReference>
<evidence type="ECO:0000256" key="1">
    <source>
        <dbReference type="ARBA" id="ARBA00004167"/>
    </source>
</evidence>
<dbReference type="EMBL" id="CYKH01001274">
    <property type="protein sequence ID" value="CUG86307.1"/>
    <property type="molecule type" value="Genomic_DNA"/>
</dbReference>
<keyword evidence="13" id="KW-1185">Reference proteome</keyword>
<comment type="subcellular location">
    <subcellularLocation>
        <location evidence="2">Cell membrane</location>
    </subcellularLocation>
    <subcellularLocation>
        <location evidence="3">Cell projection</location>
    </subcellularLocation>
    <subcellularLocation>
        <location evidence="1">Membrane</location>
        <topology evidence="1">Single-pass membrane protein</topology>
    </subcellularLocation>
</comment>
<evidence type="ECO:0000256" key="6">
    <source>
        <dbReference type="ARBA" id="ARBA00022989"/>
    </source>
</evidence>
<dbReference type="VEuPathDB" id="TriTrypDB:BSAL_92470"/>
<dbReference type="InterPro" id="IPR052387">
    <property type="entry name" value="Fibrocystin"/>
</dbReference>
<dbReference type="Pfam" id="PF10162">
    <property type="entry name" value="G8"/>
    <property type="match status" value="1"/>
</dbReference>
<keyword evidence="8" id="KW-0966">Cell projection</keyword>
<keyword evidence="7" id="KW-0325">Glycoprotein</keyword>
<feature type="compositionally biased region" description="Low complexity" evidence="9">
    <location>
        <begin position="4246"/>
        <end position="4257"/>
    </location>
</feature>
<proteinExistence type="predicted"/>
<organism evidence="12 13">
    <name type="scientific">Bodo saltans</name>
    <name type="common">Flagellated protozoan</name>
    <dbReference type="NCBI Taxonomy" id="75058"/>
    <lineage>
        <taxon>Eukaryota</taxon>
        <taxon>Discoba</taxon>
        <taxon>Euglenozoa</taxon>
        <taxon>Kinetoplastea</taxon>
        <taxon>Metakinetoplastina</taxon>
        <taxon>Eubodonida</taxon>
        <taxon>Bodonidae</taxon>
        <taxon>Bodo</taxon>
    </lineage>
</organism>
<dbReference type="InterPro" id="IPR014756">
    <property type="entry name" value="Ig_E-set"/>
</dbReference>
<keyword evidence="5" id="KW-0732">Signal</keyword>
<dbReference type="PANTHER" id="PTHR46769">
    <property type="entry name" value="POLYCYSTIC KIDNEY AND HEPATIC DISEASE 1 (AUTOSOMAL RECESSIVE)-LIKE 1"/>
    <property type="match status" value="1"/>
</dbReference>
<feature type="region of interest" description="Disordered" evidence="9">
    <location>
        <begin position="4246"/>
        <end position="4266"/>
    </location>
</feature>
<evidence type="ECO:0000256" key="7">
    <source>
        <dbReference type="ARBA" id="ARBA00023180"/>
    </source>
</evidence>